<proteinExistence type="predicted"/>
<feature type="non-terminal residue" evidence="1">
    <location>
        <position position="1"/>
    </location>
</feature>
<accession>A0A382NN80</accession>
<dbReference type="AlphaFoldDB" id="A0A382NN80"/>
<organism evidence="1">
    <name type="scientific">marine metagenome</name>
    <dbReference type="NCBI Taxonomy" id="408172"/>
    <lineage>
        <taxon>unclassified sequences</taxon>
        <taxon>metagenomes</taxon>
        <taxon>ecological metagenomes</taxon>
    </lineage>
</organism>
<gene>
    <name evidence="1" type="ORF">METZ01_LOCUS315527</name>
</gene>
<protein>
    <submittedName>
        <fullName evidence="1">Uncharacterized protein</fullName>
    </submittedName>
</protein>
<reference evidence="1" key="1">
    <citation type="submission" date="2018-05" db="EMBL/GenBank/DDBJ databases">
        <authorList>
            <person name="Lanie J.A."/>
            <person name="Ng W.-L."/>
            <person name="Kazmierczak K.M."/>
            <person name="Andrzejewski T.M."/>
            <person name="Davidsen T.M."/>
            <person name="Wayne K.J."/>
            <person name="Tettelin H."/>
            <person name="Glass J.I."/>
            <person name="Rusch D."/>
            <person name="Podicherti R."/>
            <person name="Tsui H.-C.T."/>
            <person name="Winkler M.E."/>
        </authorList>
    </citation>
    <scope>NUCLEOTIDE SEQUENCE</scope>
</reference>
<dbReference type="EMBL" id="UINC01101675">
    <property type="protein sequence ID" value="SVC62673.1"/>
    <property type="molecule type" value="Genomic_DNA"/>
</dbReference>
<name>A0A382NN80_9ZZZZ</name>
<sequence length="305" mass="34311">KSLLLSLCGLILTALPVQAEEKSWYEIDGIRFRPVLAQSHNPIGIYMPWKIEKRISPYFSPPPLDAAIIRQDEVKNLFPFAIELPETLMLMTSWSFGGALFEFEFPTEVKDMGGGLSSDRGDGEVDYLRQDASDRTSLYNDFFNTSDKAFADANSNWAMSADVTSSRIFLGYTLGVFIPIGEYHRFFKFGAGLGVYYIDLSFKLNLCSQLIKTGTEGGRLQTECVGKTEIDSYSGQKSGIATSAQMTLWERRTKDSIWRFGSISQGVALGSDDKGYIRAKLKNHRSLALWMSSQTEEIISYTYRF</sequence>
<evidence type="ECO:0000313" key="1">
    <source>
        <dbReference type="EMBL" id="SVC62673.1"/>
    </source>
</evidence>